<feature type="non-terminal residue" evidence="2">
    <location>
        <position position="1"/>
    </location>
</feature>
<reference evidence="2" key="1">
    <citation type="submission" date="2018-05" db="EMBL/GenBank/DDBJ databases">
        <title>Draft genome of Mucuna pruriens seed.</title>
        <authorList>
            <person name="Nnadi N.E."/>
            <person name="Vos R."/>
            <person name="Hasami M.H."/>
            <person name="Devisetty U.K."/>
            <person name="Aguiy J.C."/>
        </authorList>
    </citation>
    <scope>NUCLEOTIDE SEQUENCE [LARGE SCALE GENOMIC DNA]</scope>
    <source>
        <strain evidence="2">JCA_2017</strain>
    </source>
</reference>
<dbReference type="AlphaFoldDB" id="A0A371HDK0"/>
<sequence length="165" mass="18768">MVQLKLSTLKLKLDITGICTSVEHPTNMCPILEETELESIECVETVGGGYQYEKHPYPNQTSKGSHTNRIRIKGHTALRFGLAKSMRFGLAKSMPDSGKTVGRHYKSDVVSQFRNHHLTNDSESKRGRSSQFQNQPKPRPNGELIPEYSNRLEAFHCHSLIKQYR</sequence>
<evidence type="ECO:0000313" key="2">
    <source>
        <dbReference type="EMBL" id="RDY00825.1"/>
    </source>
</evidence>
<proteinExistence type="predicted"/>
<comment type="caution">
    <text evidence="2">The sequence shown here is derived from an EMBL/GenBank/DDBJ whole genome shotgun (WGS) entry which is preliminary data.</text>
</comment>
<organism evidence="2 3">
    <name type="scientific">Mucuna pruriens</name>
    <name type="common">Velvet bean</name>
    <name type="synonym">Dolichos pruriens</name>
    <dbReference type="NCBI Taxonomy" id="157652"/>
    <lineage>
        <taxon>Eukaryota</taxon>
        <taxon>Viridiplantae</taxon>
        <taxon>Streptophyta</taxon>
        <taxon>Embryophyta</taxon>
        <taxon>Tracheophyta</taxon>
        <taxon>Spermatophyta</taxon>
        <taxon>Magnoliopsida</taxon>
        <taxon>eudicotyledons</taxon>
        <taxon>Gunneridae</taxon>
        <taxon>Pentapetalae</taxon>
        <taxon>rosids</taxon>
        <taxon>fabids</taxon>
        <taxon>Fabales</taxon>
        <taxon>Fabaceae</taxon>
        <taxon>Papilionoideae</taxon>
        <taxon>50 kb inversion clade</taxon>
        <taxon>NPAAA clade</taxon>
        <taxon>indigoferoid/millettioid clade</taxon>
        <taxon>Phaseoleae</taxon>
        <taxon>Mucuna</taxon>
    </lineage>
</organism>
<gene>
    <name evidence="2" type="ORF">CR513_15934</name>
</gene>
<keyword evidence="3" id="KW-1185">Reference proteome</keyword>
<name>A0A371HDK0_MUCPR</name>
<dbReference type="Proteomes" id="UP000257109">
    <property type="component" value="Unassembled WGS sequence"/>
</dbReference>
<protein>
    <submittedName>
        <fullName evidence="2">Uncharacterized protein</fullName>
    </submittedName>
</protein>
<evidence type="ECO:0000256" key="1">
    <source>
        <dbReference type="SAM" id="MobiDB-lite"/>
    </source>
</evidence>
<dbReference type="EMBL" id="QJKJ01002894">
    <property type="protein sequence ID" value="RDY00825.1"/>
    <property type="molecule type" value="Genomic_DNA"/>
</dbReference>
<accession>A0A371HDK0</accession>
<evidence type="ECO:0000313" key="3">
    <source>
        <dbReference type="Proteomes" id="UP000257109"/>
    </source>
</evidence>
<feature type="region of interest" description="Disordered" evidence="1">
    <location>
        <begin position="117"/>
        <end position="145"/>
    </location>
</feature>